<dbReference type="OMA" id="ISNANQD"/>
<dbReference type="KEGG" id="dpp:DICPUDRAFT_146707"/>
<dbReference type="GeneID" id="10503551"/>
<evidence type="ECO:0000313" key="2">
    <source>
        <dbReference type="Proteomes" id="UP000001064"/>
    </source>
</evidence>
<dbReference type="RefSeq" id="XP_003283070.1">
    <property type="nucleotide sequence ID" value="XM_003283022.1"/>
</dbReference>
<dbReference type="OrthoDB" id="10505354at2759"/>
<dbReference type="EMBL" id="GL870943">
    <property type="protein sequence ID" value="EGC40319.1"/>
    <property type="molecule type" value="Genomic_DNA"/>
</dbReference>
<name>F0Z6T7_DICPU</name>
<protein>
    <submittedName>
        <fullName evidence="1">Uncharacterized protein</fullName>
    </submittedName>
</protein>
<sequence>MKNQTTSNGQMAQNKVEHKTHFDEKNLIITYETYSSFGCIKGDDYKLHSPHFKMQLSESEFIKDILNGESKERCMFVNGITFDIKEENIDRKNFTFWCKSDDDSSTLYVISNANQDCIFIVCDDYKKTNESYEKFIRIGKKFIEDLEKMV</sequence>
<proteinExistence type="predicted"/>
<organism evidence="1 2">
    <name type="scientific">Dictyostelium purpureum</name>
    <name type="common">Slime mold</name>
    <dbReference type="NCBI Taxonomy" id="5786"/>
    <lineage>
        <taxon>Eukaryota</taxon>
        <taxon>Amoebozoa</taxon>
        <taxon>Evosea</taxon>
        <taxon>Eumycetozoa</taxon>
        <taxon>Dictyostelia</taxon>
        <taxon>Dictyosteliales</taxon>
        <taxon>Dictyosteliaceae</taxon>
        <taxon>Dictyostelium</taxon>
    </lineage>
</organism>
<evidence type="ECO:0000313" key="1">
    <source>
        <dbReference type="EMBL" id="EGC40319.1"/>
    </source>
</evidence>
<accession>F0Z6T7</accession>
<dbReference type="AlphaFoldDB" id="F0Z6T7"/>
<dbReference type="eggNOG" id="ENOG502RIQP">
    <property type="taxonomic scope" value="Eukaryota"/>
</dbReference>
<gene>
    <name evidence="1" type="ORF">DICPUDRAFT_146707</name>
</gene>
<keyword evidence="2" id="KW-1185">Reference proteome</keyword>
<dbReference type="Proteomes" id="UP000001064">
    <property type="component" value="Unassembled WGS sequence"/>
</dbReference>
<dbReference type="InParanoid" id="F0Z6T7"/>
<dbReference type="FunCoup" id="F0Z6T7">
    <property type="interactions" value="937"/>
</dbReference>
<reference evidence="2" key="1">
    <citation type="journal article" date="2011" name="Genome Biol.">
        <title>Comparative genomics of the social amoebae Dictyostelium discoideum and Dictyostelium purpureum.</title>
        <authorList>
            <consortium name="US DOE Joint Genome Institute (JGI-PGF)"/>
            <person name="Sucgang R."/>
            <person name="Kuo A."/>
            <person name="Tian X."/>
            <person name="Salerno W."/>
            <person name="Parikh A."/>
            <person name="Feasley C.L."/>
            <person name="Dalin E."/>
            <person name="Tu H."/>
            <person name="Huang E."/>
            <person name="Barry K."/>
            <person name="Lindquist E."/>
            <person name="Shapiro H."/>
            <person name="Bruce D."/>
            <person name="Schmutz J."/>
            <person name="Salamov A."/>
            <person name="Fey P."/>
            <person name="Gaudet P."/>
            <person name="Anjard C."/>
            <person name="Babu M.M."/>
            <person name="Basu S."/>
            <person name="Bushmanova Y."/>
            <person name="van der Wel H."/>
            <person name="Katoh-Kurasawa M."/>
            <person name="Dinh C."/>
            <person name="Coutinho P.M."/>
            <person name="Saito T."/>
            <person name="Elias M."/>
            <person name="Schaap P."/>
            <person name="Kay R.R."/>
            <person name="Henrissat B."/>
            <person name="Eichinger L."/>
            <person name="Rivero F."/>
            <person name="Putnam N.H."/>
            <person name="West C.M."/>
            <person name="Loomis W.F."/>
            <person name="Chisholm R.L."/>
            <person name="Shaulsky G."/>
            <person name="Strassmann J.E."/>
            <person name="Queller D.C."/>
            <person name="Kuspa A."/>
            <person name="Grigoriev I.V."/>
        </authorList>
    </citation>
    <scope>NUCLEOTIDE SEQUENCE [LARGE SCALE GENOMIC DNA]</scope>
    <source>
        <strain evidence="2">QSDP1</strain>
    </source>
</reference>
<dbReference type="VEuPathDB" id="AmoebaDB:DICPUDRAFT_146707"/>